<gene>
    <name evidence="2" type="ORF">PMIN01_03950</name>
</gene>
<comment type="caution">
    <text evidence="2">The sequence shown here is derived from an EMBL/GenBank/DDBJ whole genome shotgun (WGS) entry which is preliminary data.</text>
</comment>
<evidence type="ECO:0000256" key="1">
    <source>
        <dbReference type="SAM" id="MobiDB-lite"/>
    </source>
</evidence>
<sequence>MPAPFNPRFDPFNPEHTRDLPDLDLNGIDYNDPESFFRAIGGGAGTNLPIPKLISPSEVRKKSRDYSRRIFSNQTLLKDILDRHEPTIQKRWAKKTRNQRLGILLEAWPHMSATHRPDFLAFRKETEGQCETGTKFRDAYLYPYINLEDLTKPRTLLLMLQSRARNHTEMFASADFEPVRLGRVSKAIVPPFLNEYTMMLIGRTTPEKYGELVSWDADDNAFDSMISGKGMIPGEGLLVLEIQERIMRFLVDFCKLILHDIPASDLISDKWPRQSQVVLARDAVDGLASQAAMAAEAPYRLPAEMDLSRLESLLEAKRSAAEDHIWALREDPGYFASSILDYRDHRQETLKDTNGRSHPILDVGRKDIFWHRVLGNVMTNAHIGLEIWSELLVQVKDLRRLQSRYKKNITPEKALPGEYLDALLRFQHYLNQAMKDPIRQLKHCAYSSPPLQHLFVRLPPADSSTPMINIMSKPGLKNDRIETELIWLLQTLIEDGSTLFLIGPTNVVDELERLIQSDAKAKGLISAHVADVFSDLSIICEALRQLKTYQPWARGFENALVEKEDGIKTEFTQHTRSWSLVMKGIDGPNQKKIIRLGEPTGTKFHYPIDKSRTKRNVDAMRSAEKELDAFWQAVDENLRKRKIAGTALWQLLSQEKILHRTPEWVEQDNSAKQDLEYNITMPLSELYLDLEQRTQSTIGHTTSTPKAPKPKTKGTPAAETDLPETVFAQPAAQPTFRLDARAFKVFRILFYTPQLNSTPGEVPWTEFLHAMVATGFAPEKLYGSVWQFSPSGLDVERSIQFHEPHPVGKLSYRVARRIGRRLNRAYGWEGSMFLPK</sequence>
<dbReference type="EMBL" id="WJXW01000003">
    <property type="protein sequence ID" value="KAF9738667.1"/>
    <property type="molecule type" value="Genomic_DNA"/>
</dbReference>
<evidence type="ECO:0000313" key="2">
    <source>
        <dbReference type="EMBL" id="KAF9738667.1"/>
    </source>
</evidence>
<dbReference type="AlphaFoldDB" id="A0A9P6KTU0"/>
<reference evidence="2" key="1">
    <citation type="journal article" date="2020" name="Mol. Plant Microbe Interact.">
        <title>Genome Sequence of the Biocontrol Agent Coniothyrium minitans strain Conio (IMI 134523).</title>
        <authorList>
            <person name="Patel D."/>
            <person name="Shittu T.A."/>
            <person name="Baroncelli R."/>
            <person name="Muthumeenakshi S."/>
            <person name="Osborne T.H."/>
            <person name="Janganan T.K."/>
            <person name="Sreenivasaprasad S."/>
        </authorList>
    </citation>
    <scope>NUCLEOTIDE SEQUENCE</scope>
    <source>
        <strain evidence="2">Conio</strain>
    </source>
</reference>
<organism evidence="2 3">
    <name type="scientific">Paraphaeosphaeria minitans</name>
    <dbReference type="NCBI Taxonomy" id="565426"/>
    <lineage>
        <taxon>Eukaryota</taxon>
        <taxon>Fungi</taxon>
        <taxon>Dikarya</taxon>
        <taxon>Ascomycota</taxon>
        <taxon>Pezizomycotina</taxon>
        <taxon>Dothideomycetes</taxon>
        <taxon>Pleosporomycetidae</taxon>
        <taxon>Pleosporales</taxon>
        <taxon>Massarineae</taxon>
        <taxon>Didymosphaeriaceae</taxon>
        <taxon>Paraphaeosphaeria</taxon>
    </lineage>
</organism>
<name>A0A9P6KTU0_9PLEO</name>
<dbReference type="PANTHER" id="PTHR40788:SF2">
    <property type="entry name" value="CLR5 DOMAIN-CONTAINING PROTEIN"/>
    <property type="match status" value="1"/>
</dbReference>
<proteinExistence type="predicted"/>
<dbReference type="Proteomes" id="UP000756921">
    <property type="component" value="Unassembled WGS sequence"/>
</dbReference>
<dbReference type="PANTHER" id="PTHR40788">
    <property type="entry name" value="CLR5 DOMAIN-CONTAINING PROTEIN-RELATED"/>
    <property type="match status" value="1"/>
</dbReference>
<dbReference type="OrthoDB" id="2922289at2759"/>
<keyword evidence="3" id="KW-1185">Reference proteome</keyword>
<feature type="region of interest" description="Disordered" evidence="1">
    <location>
        <begin position="697"/>
        <end position="720"/>
    </location>
</feature>
<protein>
    <submittedName>
        <fullName evidence="2">Uncharacterized protein</fullName>
    </submittedName>
</protein>
<accession>A0A9P6KTU0</accession>
<evidence type="ECO:0000313" key="3">
    <source>
        <dbReference type="Proteomes" id="UP000756921"/>
    </source>
</evidence>